<sequence length="259" mass="29946">MAGRTFFGSHFIGMNITFDKPRSATWTLVKKLNEEYRQLADFDNTQATSFAHALFLCRDAANTNEQALMRIHVQIPRAGSEFELPEERARQASEEVNWLNKSELHALELSTAHCCEYLPILLGFRKGRQETTGLLPGGYISYLLMTNMPGIRLGTNVEEDSLFWSLPRTERDEIREAFKVAYRDVLTIGICPEFPGLKNLLWEKQSKKIYIVDFQASEVEQNMAWRNSMWAGWGLATPPETSRWYEVQYDDTDMSEWKL</sequence>
<evidence type="ECO:0000313" key="1">
    <source>
        <dbReference type="EMBL" id="OXV08266.1"/>
    </source>
</evidence>
<keyword evidence="2" id="KW-1185">Reference proteome</keyword>
<dbReference type="Proteomes" id="UP000243515">
    <property type="component" value="Unassembled WGS sequence"/>
</dbReference>
<name>A0A232LVX5_9EURO</name>
<organism evidence="1 2">
    <name type="scientific">Elaphomyces granulatus</name>
    <dbReference type="NCBI Taxonomy" id="519963"/>
    <lineage>
        <taxon>Eukaryota</taxon>
        <taxon>Fungi</taxon>
        <taxon>Dikarya</taxon>
        <taxon>Ascomycota</taxon>
        <taxon>Pezizomycotina</taxon>
        <taxon>Eurotiomycetes</taxon>
        <taxon>Eurotiomycetidae</taxon>
        <taxon>Eurotiales</taxon>
        <taxon>Elaphomycetaceae</taxon>
        <taxon>Elaphomyces</taxon>
    </lineage>
</organism>
<dbReference type="EMBL" id="NPHW01004221">
    <property type="protein sequence ID" value="OXV08266.1"/>
    <property type="molecule type" value="Genomic_DNA"/>
</dbReference>
<dbReference type="OrthoDB" id="5401170at2759"/>
<comment type="caution">
    <text evidence="1">The sequence shown here is derived from an EMBL/GenBank/DDBJ whole genome shotgun (WGS) entry which is preliminary data.</text>
</comment>
<dbReference type="AlphaFoldDB" id="A0A232LVX5"/>
<evidence type="ECO:0008006" key="3">
    <source>
        <dbReference type="Google" id="ProtNLM"/>
    </source>
</evidence>
<gene>
    <name evidence="1" type="ORF">Egran_03972</name>
</gene>
<protein>
    <recommendedName>
        <fullName evidence="3">Aminoglycoside phosphotransferase domain-containing protein</fullName>
    </recommendedName>
</protein>
<reference evidence="1 2" key="1">
    <citation type="journal article" date="2015" name="Environ. Microbiol.">
        <title>Metagenome sequence of Elaphomyces granulatus from sporocarp tissue reveals Ascomycota ectomycorrhizal fingerprints of genome expansion and a Proteobacteria-rich microbiome.</title>
        <authorList>
            <person name="Quandt C.A."/>
            <person name="Kohler A."/>
            <person name="Hesse C.N."/>
            <person name="Sharpton T.J."/>
            <person name="Martin F."/>
            <person name="Spatafora J.W."/>
        </authorList>
    </citation>
    <scope>NUCLEOTIDE SEQUENCE [LARGE SCALE GENOMIC DNA]</scope>
    <source>
        <strain evidence="1 2">OSC145934</strain>
    </source>
</reference>
<accession>A0A232LVX5</accession>
<evidence type="ECO:0000313" key="2">
    <source>
        <dbReference type="Proteomes" id="UP000243515"/>
    </source>
</evidence>
<proteinExistence type="predicted"/>